<dbReference type="PANTHER" id="PTHR33781:SF18">
    <property type="entry name" value="DOF-TYPE DOMAIN-CONTAINING PROTEIN"/>
    <property type="match status" value="1"/>
</dbReference>
<proteinExistence type="predicted"/>
<gene>
    <name evidence="2" type="ORF">G2W53_040514</name>
</gene>
<comment type="caution">
    <text evidence="2">The sequence shown here is derived from an EMBL/GenBank/DDBJ whole genome shotgun (WGS) entry which is preliminary data.</text>
</comment>
<feature type="compositionally biased region" description="Basic and acidic residues" evidence="1">
    <location>
        <begin position="129"/>
        <end position="157"/>
    </location>
</feature>
<evidence type="ECO:0000313" key="3">
    <source>
        <dbReference type="Proteomes" id="UP000634136"/>
    </source>
</evidence>
<protein>
    <submittedName>
        <fullName evidence="2">Protein PHYTOCHROME KINASE SUBSTRATE 4-like</fullName>
    </submittedName>
</protein>
<accession>A0A834SFH5</accession>
<feature type="compositionally biased region" description="Polar residues" evidence="1">
    <location>
        <begin position="80"/>
        <end position="89"/>
    </location>
</feature>
<sequence length="278" mass="29889">MGKARVMKTFHKRLTVKSPILTHTHASFSYHLTPFSIPTTSSSSSSSTNHHNFQGFNISTITTLLCSSSVSSSPAKPASIMTNSDNNPPSSSASASVSSCSKGLKSKIRASLSKPIRFFRRKCPCSDKKSVQVKERGKTERKSISQSQNRDKNRDGVSLKTNNDGFTFPVLKSKTEDEEDDDDQEKRRDSLQDFRTQENNGNGNNGGPSSVSASVSQSPKSGGGGGGGIMMEDDVASDASSDLFEIQNLSTQPTSEMVAAAAISRRRNANGEAHREMG</sequence>
<dbReference type="AlphaFoldDB" id="A0A834SFH5"/>
<feature type="compositionally biased region" description="Basic and acidic residues" evidence="1">
    <location>
        <begin position="184"/>
        <end position="196"/>
    </location>
</feature>
<keyword evidence="3" id="KW-1185">Reference proteome</keyword>
<dbReference type="PANTHER" id="PTHR33781">
    <property type="entry name" value="PROTEIN PHYTOCHROME KINASE SUBSTRATE 1-RELATED"/>
    <property type="match status" value="1"/>
</dbReference>
<organism evidence="2 3">
    <name type="scientific">Senna tora</name>
    <dbReference type="NCBI Taxonomy" id="362788"/>
    <lineage>
        <taxon>Eukaryota</taxon>
        <taxon>Viridiplantae</taxon>
        <taxon>Streptophyta</taxon>
        <taxon>Embryophyta</taxon>
        <taxon>Tracheophyta</taxon>
        <taxon>Spermatophyta</taxon>
        <taxon>Magnoliopsida</taxon>
        <taxon>eudicotyledons</taxon>
        <taxon>Gunneridae</taxon>
        <taxon>Pentapetalae</taxon>
        <taxon>rosids</taxon>
        <taxon>fabids</taxon>
        <taxon>Fabales</taxon>
        <taxon>Fabaceae</taxon>
        <taxon>Caesalpinioideae</taxon>
        <taxon>Cassia clade</taxon>
        <taxon>Senna</taxon>
    </lineage>
</organism>
<feature type="compositionally biased region" description="Low complexity" evidence="1">
    <location>
        <begin position="199"/>
        <end position="220"/>
    </location>
</feature>
<keyword evidence="2" id="KW-0808">Transferase</keyword>
<dbReference type="OrthoDB" id="691744at2759"/>
<dbReference type="EMBL" id="JAAIUW010000013">
    <property type="protein sequence ID" value="KAF7801403.1"/>
    <property type="molecule type" value="Genomic_DNA"/>
</dbReference>
<feature type="region of interest" description="Disordered" evidence="1">
    <location>
        <begin position="129"/>
        <end position="250"/>
    </location>
</feature>
<evidence type="ECO:0000313" key="2">
    <source>
        <dbReference type="EMBL" id="KAF7801403.1"/>
    </source>
</evidence>
<dbReference type="InterPro" id="IPR039615">
    <property type="entry name" value="PKS"/>
</dbReference>
<evidence type="ECO:0000256" key="1">
    <source>
        <dbReference type="SAM" id="MobiDB-lite"/>
    </source>
</evidence>
<dbReference type="GO" id="GO:0009638">
    <property type="term" value="P:phototropism"/>
    <property type="evidence" value="ECO:0007669"/>
    <property type="project" value="InterPro"/>
</dbReference>
<dbReference type="Proteomes" id="UP000634136">
    <property type="component" value="Unassembled WGS sequence"/>
</dbReference>
<keyword evidence="2" id="KW-0418">Kinase</keyword>
<reference evidence="2" key="1">
    <citation type="submission" date="2020-09" db="EMBL/GenBank/DDBJ databases">
        <title>Genome-Enabled Discovery of Anthraquinone Biosynthesis in Senna tora.</title>
        <authorList>
            <person name="Kang S.-H."/>
            <person name="Pandey R.P."/>
            <person name="Lee C.-M."/>
            <person name="Sim J.-S."/>
            <person name="Jeong J.-T."/>
            <person name="Choi B.-S."/>
            <person name="Jung M."/>
            <person name="Ginzburg D."/>
            <person name="Zhao K."/>
            <person name="Won S.Y."/>
            <person name="Oh T.-J."/>
            <person name="Yu Y."/>
            <person name="Kim N.-H."/>
            <person name="Lee O.R."/>
            <person name="Lee T.-H."/>
            <person name="Bashyal P."/>
            <person name="Kim T.-S."/>
            <person name="Lee W.-H."/>
            <person name="Kawkins C."/>
            <person name="Kim C.-K."/>
            <person name="Kim J.S."/>
            <person name="Ahn B.O."/>
            <person name="Rhee S.Y."/>
            <person name="Sohng J.K."/>
        </authorList>
    </citation>
    <scope>NUCLEOTIDE SEQUENCE</scope>
    <source>
        <tissue evidence="2">Leaf</tissue>
    </source>
</reference>
<name>A0A834SFH5_9FABA</name>
<dbReference type="GO" id="GO:0016301">
    <property type="term" value="F:kinase activity"/>
    <property type="evidence" value="ECO:0007669"/>
    <property type="project" value="UniProtKB-KW"/>
</dbReference>
<feature type="region of interest" description="Disordered" evidence="1">
    <location>
        <begin position="75"/>
        <end position="98"/>
    </location>
</feature>